<evidence type="ECO:0000313" key="5">
    <source>
        <dbReference type="Proteomes" id="UP001187192"/>
    </source>
</evidence>
<name>A0AA87ZXJ1_FICCA</name>
<feature type="region of interest" description="Disordered" evidence="2">
    <location>
        <begin position="124"/>
        <end position="155"/>
    </location>
</feature>
<reference evidence="4" key="1">
    <citation type="submission" date="2023-07" db="EMBL/GenBank/DDBJ databases">
        <title>draft genome sequence of fig (Ficus carica).</title>
        <authorList>
            <person name="Takahashi T."/>
            <person name="Nishimura K."/>
        </authorList>
    </citation>
    <scope>NUCLEOTIDE SEQUENCE</scope>
</reference>
<sequence length="351" mass="39562">MAVVLGNLALLMDVASNRSILSERKIRTVAIDGGLSLNLPRRLEHQGVSAFIAGKGFESEGEGRSQRVVVRGKTNSKVNNGVDPDAGSSDEENGNGNGSGNEEWEEDFDWEKEMRRRVKEIEERRELEKKAEELQSQLEDGEGDGGDETEEEKRMRVRKELEKVAREQAERRETAQLMFDLGQKAYGKGMYGRAIEFLEGALTIIPRATLFGGEIQIWLAMAYEANNRHADCIALYQQLEKKHPSVSIRRQAAELRYILQAPKLKISQEEMVTIPLIGSSYDSYAGTWTDKYKDGDWRSKGATTNQLPSSKDYLADFLVWRPPVGLEKNQGFWLALTFWLGLVGAALFLQR</sequence>
<comment type="caution">
    <text evidence="4">The sequence shown here is derived from an EMBL/GenBank/DDBJ whole genome shotgun (WGS) entry which is preliminary data.</text>
</comment>
<feature type="transmembrane region" description="Helical" evidence="3">
    <location>
        <begin position="331"/>
        <end position="349"/>
    </location>
</feature>
<dbReference type="PANTHER" id="PTHR36761:SF2">
    <property type="entry name" value="ORF03 PROTEIN"/>
    <property type="match status" value="1"/>
</dbReference>
<keyword evidence="3" id="KW-1133">Transmembrane helix</keyword>
<feature type="region of interest" description="Disordered" evidence="2">
    <location>
        <begin position="62"/>
        <end position="108"/>
    </location>
</feature>
<dbReference type="InterPro" id="IPR011990">
    <property type="entry name" value="TPR-like_helical_dom_sf"/>
</dbReference>
<evidence type="ECO:0000313" key="4">
    <source>
        <dbReference type="EMBL" id="GMN41540.1"/>
    </source>
</evidence>
<keyword evidence="1" id="KW-0802">TPR repeat</keyword>
<feature type="repeat" description="TPR" evidence="1">
    <location>
        <begin position="175"/>
        <end position="208"/>
    </location>
</feature>
<evidence type="ECO:0000256" key="3">
    <source>
        <dbReference type="SAM" id="Phobius"/>
    </source>
</evidence>
<feature type="compositionally biased region" description="Basic and acidic residues" evidence="2">
    <location>
        <begin position="124"/>
        <end position="133"/>
    </location>
</feature>
<dbReference type="FunFam" id="1.25.40.10:FF:002119">
    <property type="entry name" value="Predicted protein"/>
    <property type="match status" value="1"/>
</dbReference>
<dbReference type="Proteomes" id="UP001187192">
    <property type="component" value="Unassembled WGS sequence"/>
</dbReference>
<evidence type="ECO:0000256" key="1">
    <source>
        <dbReference type="PROSITE-ProRule" id="PRU00339"/>
    </source>
</evidence>
<dbReference type="SUPFAM" id="SSF48452">
    <property type="entry name" value="TPR-like"/>
    <property type="match status" value="1"/>
</dbReference>
<dbReference type="PROSITE" id="PS50005">
    <property type="entry name" value="TPR"/>
    <property type="match status" value="1"/>
</dbReference>
<keyword evidence="5" id="KW-1185">Reference proteome</keyword>
<evidence type="ECO:0000256" key="2">
    <source>
        <dbReference type="SAM" id="MobiDB-lite"/>
    </source>
</evidence>
<organism evidence="4 5">
    <name type="scientific">Ficus carica</name>
    <name type="common">Common fig</name>
    <dbReference type="NCBI Taxonomy" id="3494"/>
    <lineage>
        <taxon>Eukaryota</taxon>
        <taxon>Viridiplantae</taxon>
        <taxon>Streptophyta</taxon>
        <taxon>Embryophyta</taxon>
        <taxon>Tracheophyta</taxon>
        <taxon>Spermatophyta</taxon>
        <taxon>Magnoliopsida</taxon>
        <taxon>eudicotyledons</taxon>
        <taxon>Gunneridae</taxon>
        <taxon>Pentapetalae</taxon>
        <taxon>rosids</taxon>
        <taxon>fabids</taxon>
        <taxon>Rosales</taxon>
        <taxon>Moraceae</taxon>
        <taxon>Ficeae</taxon>
        <taxon>Ficus</taxon>
    </lineage>
</organism>
<keyword evidence="3" id="KW-0472">Membrane</keyword>
<feature type="compositionally biased region" description="Acidic residues" evidence="2">
    <location>
        <begin position="139"/>
        <end position="150"/>
    </location>
</feature>
<protein>
    <submittedName>
        <fullName evidence="4">Uncharacterized protein</fullName>
    </submittedName>
</protein>
<dbReference type="PANTHER" id="PTHR36761">
    <property type="entry name" value="ORF03 PROTEIN"/>
    <property type="match status" value="1"/>
</dbReference>
<keyword evidence="3" id="KW-0812">Transmembrane</keyword>
<gene>
    <name evidence="4" type="ORF">TIFTF001_010758</name>
</gene>
<dbReference type="InterPro" id="IPR019734">
    <property type="entry name" value="TPR_rpt"/>
</dbReference>
<dbReference type="Gene3D" id="1.25.40.10">
    <property type="entry name" value="Tetratricopeptide repeat domain"/>
    <property type="match status" value="1"/>
</dbReference>
<dbReference type="GO" id="GO:0009535">
    <property type="term" value="C:chloroplast thylakoid membrane"/>
    <property type="evidence" value="ECO:0007669"/>
    <property type="project" value="TreeGrafter"/>
</dbReference>
<dbReference type="AlphaFoldDB" id="A0AA87ZXJ1"/>
<accession>A0AA87ZXJ1</accession>
<proteinExistence type="predicted"/>
<dbReference type="EMBL" id="BTGU01000013">
    <property type="protein sequence ID" value="GMN41540.1"/>
    <property type="molecule type" value="Genomic_DNA"/>
</dbReference>
<dbReference type="Gramene" id="FCD_00002782-RA">
    <property type="protein sequence ID" value="FCD_00002782-RA:cds"/>
    <property type="gene ID" value="FCD_00002782"/>
</dbReference>